<dbReference type="GO" id="GO:0007032">
    <property type="term" value="P:endosome organization"/>
    <property type="evidence" value="ECO:0007669"/>
    <property type="project" value="TreeGrafter"/>
</dbReference>
<dbReference type="GO" id="GO:0008270">
    <property type="term" value="F:zinc ion binding"/>
    <property type="evidence" value="ECO:0007669"/>
    <property type="project" value="UniProtKB-KW"/>
</dbReference>
<dbReference type="GO" id="GO:0030674">
    <property type="term" value="F:protein-macromolecule adaptor activity"/>
    <property type="evidence" value="ECO:0007669"/>
    <property type="project" value="TreeGrafter"/>
</dbReference>
<dbReference type="InterPro" id="IPR057307">
    <property type="entry name" value="PEP5_VPS11_N"/>
</dbReference>
<dbReference type="OMA" id="SVLEWKK"/>
<reference evidence="8 9" key="1">
    <citation type="journal article" date="2007" name="Nature">
        <title>Evolution of genes and genomes on the Drosophila phylogeny.</title>
        <authorList>
            <consortium name="Drosophila 12 Genomes Consortium"/>
            <person name="Clark A.G."/>
            <person name="Eisen M.B."/>
            <person name="Smith D.R."/>
            <person name="Bergman C.M."/>
            <person name="Oliver B."/>
            <person name="Markow T.A."/>
            <person name="Kaufman T.C."/>
            <person name="Kellis M."/>
            <person name="Gelbart W."/>
            <person name="Iyer V.N."/>
            <person name="Pollard D.A."/>
            <person name="Sackton T.B."/>
            <person name="Larracuente A.M."/>
            <person name="Singh N.D."/>
            <person name="Abad J.P."/>
            <person name="Abt D.N."/>
            <person name="Adryan B."/>
            <person name="Aguade M."/>
            <person name="Akashi H."/>
            <person name="Anderson W.W."/>
            <person name="Aquadro C.F."/>
            <person name="Ardell D.H."/>
            <person name="Arguello R."/>
            <person name="Artieri C.G."/>
            <person name="Barbash D.A."/>
            <person name="Barker D."/>
            <person name="Barsanti P."/>
            <person name="Batterham P."/>
            <person name="Batzoglou S."/>
            <person name="Begun D."/>
            <person name="Bhutkar A."/>
            <person name="Blanco E."/>
            <person name="Bosak S.A."/>
            <person name="Bradley R.K."/>
            <person name="Brand A.D."/>
            <person name="Brent M.R."/>
            <person name="Brooks A.N."/>
            <person name="Brown R.H."/>
            <person name="Butlin R.K."/>
            <person name="Caggese C."/>
            <person name="Calvi B.R."/>
            <person name="Bernardo de Carvalho A."/>
            <person name="Caspi A."/>
            <person name="Castrezana S."/>
            <person name="Celniker S.E."/>
            <person name="Chang J.L."/>
            <person name="Chapple C."/>
            <person name="Chatterji S."/>
            <person name="Chinwalla A."/>
            <person name="Civetta A."/>
            <person name="Clifton S.W."/>
            <person name="Comeron J.M."/>
            <person name="Costello J.C."/>
            <person name="Coyne J.A."/>
            <person name="Daub J."/>
            <person name="David R.G."/>
            <person name="Delcher A.L."/>
            <person name="Delehaunty K."/>
            <person name="Do C.B."/>
            <person name="Ebling H."/>
            <person name="Edwards K."/>
            <person name="Eickbush T."/>
            <person name="Evans J.D."/>
            <person name="Filipski A."/>
            <person name="Findeiss S."/>
            <person name="Freyhult E."/>
            <person name="Fulton L."/>
            <person name="Fulton R."/>
            <person name="Garcia A.C."/>
            <person name="Gardiner A."/>
            <person name="Garfield D.A."/>
            <person name="Garvin B.E."/>
            <person name="Gibson G."/>
            <person name="Gilbert D."/>
            <person name="Gnerre S."/>
            <person name="Godfrey J."/>
            <person name="Good R."/>
            <person name="Gotea V."/>
            <person name="Gravely B."/>
            <person name="Greenberg A.J."/>
            <person name="Griffiths-Jones S."/>
            <person name="Gross S."/>
            <person name="Guigo R."/>
            <person name="Gustafson E.A."/>
            <person name="Haerty W."/>
            <person name="Hahn M.W."/>
            <person name="Halligan D.L."/>
            <person name="Halpern A.L."/>
            <person name="Halter G.M."/>
            <person name="Han M.V."/>
            <person name="Heger A."/>
            <person name="Hillier L."/>
            <person name="Hinrichs A.S."/>
            <person name="Holmes I."/>
            <person name="Hoskins R.A."/>
            <person name="Hubisz M.J."/>
            <person name="Hultmark D."/>
            <person name="Huntley M.A."/>
            <person name="Jaffe D.B."/>
            <person name="Jagadeeshan S."/>
            <person name="Jeck W.R."/>
            <person name="Johnson J."/>
            <person name="Jones C.D."/>
            <person name="Jordan W.C."/>
            <person name="Karpen G.H."/>
            <person name="Kataoka E."/>
            <person name="Keightley P.D."/>
            <person name="Kheradpour P."/>
            <person name="Kirkness E.F."/>
            <person name="Koerich L.B."/>
            <person name="Kristiansen K."/>
            <person name="Kudrna D."/>
            <person name="Kulathinal R.J."/>
            <person name="Kumar S."/>
            <person name="Kwok R."/>
            <person name="Lander E."/>
            <person name="Langley C.H."/>
            <person name="Lapoint R."/>
            <person name="Lazzaro B.P."/>
            <person name="Lee S.J."/>
            <person name="Levesque L."/>
            <person name="Li R."/>
            <person name="Lin C.F."/>
            <person name="Lin M.F."/>
            <person name="Lindblad-Toh K."/>
            <person name="Llopart A."/>
            <person name="Long M."/>
            <person name="Low L."/>
            <person name="Lozovsky E."/>
            <person name="Lu J."/>
            <person name="Luo M."/>
            <person name="Machado C.A."/>
            <person name="Makalowski W."/>
            <person name="Marzo M."/>
            <person name="Matsuda M."/>
            <person name="Matzkin L."/>
            <person name="McAllister B."/>
            <person name="McBride C.S."/>
            <person name="McKernan B."/>
            <person name="McKernan K."/>
            <person name="Mendez-Lago M."/>
            <person name="Minx P."/>
            <person name="Mollenhauer M.U."/>
            <person name="Montooth K."/>
            <person name="Mount S.M."/>
            <person name="Mu X."/>
            <person name="Myers E."/>
            <person name="Negre B."/>
            <person name="Newfeld S."/>
            <person name="Nielsen R."/>
            <person name="Noor M.A."/>
            <person name="O'Grady P."/>
            <person name="Pachter L."/>
            <person name="Papaceit M."/>
            <person name="Parisi M.J."/>
            <person name="Parisi M."/>
            <person name="Parts L."/>
            <person name="Pedersen J.S."/>
            <person name="Pesole G."/>
            <person name="Phillippy A.M."/>
            <person name="Ponting C.P."/>
            <person name="Pop M."/>
            <person name="Porcelli D."/>
            <person name="Powell J.R."/>
            <person name="Prohaska S."/>
            <person name="Pruitt K."/>
            <person name="Puig M."/>
            <person name="Quesneville H."/>
            <person name="Ram K.R."/>
            <person name="Rand D."/>
            <person name="Rasmussen M.D."/>
            <person name="Reed L.K."/>
            <person name="Reenan R."/>
            <person name="Reily A."/>
            <person name="Remington K.A."/>
            <person name="Rieger T.T."/>
            <person name="Ritchie M.G."/>
            <person name="Robin C."/>
            <person name="Rogers Y.H."/>
            <person name="Rohde C."/>
            <person name="Rozas J."/>
            <person name="Rubenfield M.J."/>
            <person name="Ruiz A."/>
            <person name="Russo S."/>
            <person name="Salzberg S.L."/>
            <person name="Sanchez-Gracia A."/>
            <person name="Saranga D.J."/>
            <person name="Sato H."/>
            <person name="Schaeffer S.W."/>
            <person name="Schatz M.C."/>
            <person name="Schlenke T."/>
            <person name="Schwartz R."/>
            <person name="Segarra C."/>
            <person name="Singh R.S."/>
            <person name="Sirot L."/>
            <person name="Sirota M."/>
            <person name="Sisneros N.B."/>
            <person name="Smith C.D."/>
            <person name="Smith T.F."/>
            <person name="Spieth J."/>
            <person name="Stage D.E."/>
            <person name="Stark A."/>
            <person name="Stephan W."/>
            <person name="Strausberg R.L."/>
            <person name="Strempel S."/>
            <person name="Sturgill D."/>
            <person name="Sutton G."/>
            <person name="Sutton G.G."/>
            <person name="Tao W."/>
            <person name="Teichmann S."/>
            <person name="Tobari Y.N."/>
            <person name="Tomimura Y."/>
            <person name="Tsolas J.M."/>
            <person name="Valente V.L."/>
            <person name="Venter E."/>
            <person name="Venter J.C."/>
            <person name="Vicario S."/>
            <person name="Vieira F.G."/>
            <person name="Vilella A.J."/>
            <person name="Villasante A."/>
            <person name="Walenz B."/>
            <person name="Wang J."/>
            <person name="Wasserman M."/>
            <person name="Watts T."/>
            <person name="Wilson D."/>
            <person name="Wilson R.K."/>
            <person name="Wing R.A."/>
            <person name="Wolfner M.F."/>
            <person name="Wong A."/>
            <person name="Wong G.K."/>
            <person name="Wu C.I."/>
            <person name="Wu G."/>
            <person name="Yamamoto D."/>
            <person name="Yang H.P."/>
            <person name="Yang S.P."/>
            <person name="Yorke J.A."/>
            <person name="Yoshida K."/>
            <person name="Zdobnov E."/>
            <person name="Zhang P."/>
            <person name="Zhang Y."/>
            <person name="Zimin A.V."/>
            <person name="Baldwin J."/>
            <person name="Abdouelleil A."/>
            <person name="Abdulkadir J."/>
            <person name="Abebe A."/>
            <person name="Abera B."/>
            <person name="Abreu J."/>
            <person name="Acer S.C."/>
            <person name="Aftuck L."/>
            <person name="Alexander A."/>
            <person name="An P."/>
            <person name="Anderson E."/>
            <person name="Anderson S."/>
            <person name="Arachi H."/>
            <person name="Azer M."/>
            <person name="Bachantsang P."/>
            <person name="Barry A."/>
            <person name="Bayul T."/>
            <person name="Berlin A."/>
            <person name="Bessette D."/>
            <person name="Bloom T."/>
            <person name="Blye J."/>
            <person name="Boguslavskiy L."/>
            <person name="Bonnet C."/>
            <person name="Boukhgalter B."/>
            <person name="Bourzgui I."/>
            <person name="Brown A."/>
            <person name="Cahill P."/>
            <person name="Channer S."/>
            <person name="Cheshatsang Y."/>
            <person name="Chuda L."/>
            <person name="Citroen M."/>
            <person name="Collymore A."/>
            <person name="Cooke P."/>
            <person name="Costello M."/>
            <person name="D'Aco K."/>
            <person name="Daza R."/>
            <person name="De Haan G."/>
            <person name="DeGray S."/>
            <person name="DeMaso C."/>
            <person name="Dhargay N."/>
            <person name="Dooley K."/>
            <person name="Dooley E."/>
            <person name="Doricent M."/>
            <person name="Dorje P."/>
            <person name="Dorjee K."/>
            <person name="Dupes A."/>
            <person name="Elong R."/>
            <person name="Falk J."/>
            <person name="Farina A."/>
            <person name="Faro S."/>
            <person name="Ferguson D."/>
            <person name="Fisher S."/>
            <person name="Foley C.D."/>
            <person name="Franke A."/>
            <person name="Friedrich D."/>
            <person name="Gadbois L."/>
            <person name="Gearin G."/>
            <person name="Gearin C.R."/>
            <person name="Giannoukos G."/>
            <person name="Goode T."/>
            <person name="Graham J."/>
            <person name="Grandbois E."/>
            <person name="Grewal S."/>
            <person name="Gyaltsen K."/>
            <person name="Hafez N."/>
            <person name="Hagos B."/>
            <person name="Hall J."/>
            <person name="Henson C."/>
            <person name="Hollinger A."/>
            <person name="Honan T."/>
            <person name="Huard M.D."/>
            <person name="Hughes L."/>
            <person name="Hurhula B."/>
            <person name="Husby M.E."/>
            <person name="Kamat A."/>
            <person name="Kanga B."/>
            <person name="Kashin S."/>
            <person name="Khazanovich D."/>
            <person name="Kisner P."/>
            <person name="Lance K."/>
            <person name="Lara M."/>
            <person name="Lee W."/>
            <person name="Lennon N."/>
            <person name="Letendre F."/>
            <person name="LeVine R."/>
            <person name="Lipovsky A."/>
            <person name="Liu X."/>
            <person name="Liu J."/>
            <person name="Liu S."/>
            <person name="Lokyitsang T."/>
            <person name="Lokyitsang Y."/>
            <person name="Lubonja R."/>
            <person name="Lui A."/>
            <person name="MacDonald P."/>
            <person name="Magnisalis V."/>
            <person name="Maru K."/>
            <person name="Matthews C."/>
            <person name="McCusker W."/>
            <person name="McDonough S."/>
            <person name="Mehta T."/>
            <person name="Meldrim J."/>
            <person name="Meneus L."/>
            <person name="Mihai O."/>
            <person name="Mihalev A."/>
            <person name="Mihova T."/>
            <person name="Mittelman R."/>
            <person name="Mlenga V."/>
            <person name="Montmayeur A."/>
            <person name="Mulrain L."/>
            <person name="Navidi A."/>
            <person name="Naylor J."/>
            <person name="Negash T."/>
            <person name="Nguyen T."/>
            <person name="Nguyen N."/>
            <person name="Nicol R."/>
            <person name="Norbu C."/>
            <person name="Norbu N."/>
            <person name="Novod N."/>
            <person name="O'Neill B."/>
            <person name="Osman S."/>
            <person name="Markiewicz E."/>
            <person name="Oyono O.L."/>
            <person name="Patti C."/>
            <person name="Phunkhang P."/>
            <person name="Pierre F."/>
            <person name="Priest M."/>
            <person name="Raghuraman S."/>
            <person name="Rege F."/>
            <person name="Reyes R."/>
            <person name="Rise C."/>
            <person name="Rogov P."/>
            <person name="Ross K."/>
            <person name="Ryan E."/>
            <person name="Settipalli S."/>
            <person name="Shea T."/>
            <person name="Sherpa N."/>
            <person name="Shi L."/>
            <person name="Shih D."/>
            <person name="Sparrow T."/>
            <person name="Spaulding J."/>
            <person name="Stalker J."/>
            <person name="Stange-Thomann N."/>
            <person name="Stavropoulos S."/>
            <person name="Stone C."/>
            <person name="Strader C."/>
            <person name="Tesfaye S."/>
            <person name="Thomson T."/>
            <person name="Thoulutsang Y."/>
            <person name="Thoulutsang D."/>
            <person name="Topham K."/>
            <person name="Topping I."/>
            <person name="Tsamla T."/>
            <person name="Vassiliev H."/>
            <person name="Vo A."/>
            <person name="Wangchuk T."/>
            <person name="Wangdi T."/>
            <person name="Weiand M."/>
            <person name="Wilkinson J."/>
            <person name="Wilson A."/>
            <person name="Yadav S."/>
            <person name="Young G."/>
            <person name="Yu Q."/>
            <person name="Zembek L."/>
            <person name="Zhong D."/>
            <person name="Zimmer A."/>
            <person name="Zwirko Z."/>
            <person name="Jaffe D.B."/>
            <person name="Alvarez P."/>
            <person name="Brockman W."/>
            <person name="Butler J."/>
            <person name="Chin C."/>
            <person name="Gnerre S."/>
            <person name="Grabherr M."/>
            <person name="Kleber M."/>
            <person name="Mauceli E."/>
            <person name="MacCallum I."/>
        </authorList>
    </citation>
    <scope>NUCLEOTIDE SEQUENCE [LARGE SCALE GENOMIC DNA]</scope>
    <source>
        <strain evidence="9">Tucson 14030-0811.24</strain>
    </source>
</reference>
<dbReference type="OrthoDB" id="26184at2759"/>
<name>B4NA01_DROWI</name>
<keyword evidence="4" id="KW-0862">Zinc</keyword>
<keyword evidence="3 6" id="KW-0863">Zinc-finger</keyword>
<dbReference type="SUPFAM" id="SSF50978">
    <property type="entry name" value="WD40 repeat-like"/>
    <property type="match status" value="1"/>
</dbReference>
<keyword evidence="2" id="KW-0479">Metal-binding</keyword>
<dbReference type="AlphaFoldDB" id="B4NA01"/>
<dbReference type="InterPro" id="IPR001841">
    <property type="entry name" value="Znf_RING"/>
</dbReference>
<evidence type="ECO:0000256" key="6">
    <source>
        <dbReference type="PROSITE-ProRule" id="PRU00175"/>
    </source>
</evidence>
<keyword evidence="5" id="KW-0472">Membrane</keyword>
<feature type="domain" description="RING-type" evidence="7">
    <location>
        <begin position="757"/>
        <end position="798"/>
    </location>
</feature>
<dbReference type="Pfam" id="PF23341">
    <property type="entry name" value="PEP5_VPS11_N"/>
    <property type="match status" value="1"/>
</dbReference>
<dbReference type="GO" id="GO:0007033">
    <property type="term" value="P:vacuole organization"/>
    <property type="evidence" value="ECO:0007669"/>
    <property type="project" value="TreeGrafter"/>
</dbReference>
<dbReference type="eggNOG" id="KOG2114">
    <property type="taxonomic scope" value="Eukaryota"/>
</dbReference>
<sequence>MSVLEWKKLDLFHLVIPPPSTNLQSLSGDITAHCFNWNTTVFCEQNGFIHVYTENWENVVFKSQLGDKQPIKCCALTNNGLLATASQDDNFVVSIHIYDLKRLSRKQGAPIISTANLPSTSTITCMQVETISEKIFAISIGFDKGDILLHYGKLIRDLSPSIRQFSIGLRPINGIHFETSFTTDAVQPSCNIFVISLDGVFCFSLSDKGQPEPKLKLQNDKKTFNRCCTIRQQRGFSMNNPDPEALLVVGSDDAIYCFTRDGRGPCYAIEGQKKYVSWVGPYMIAVVKEQKSILSSQPGTTLIVVDTENKMIVFSQHIEDLFCIINRKNDFYVITREEEPTSKSYAYNMYILEEHDISFKVRLLTKNVMYDTALRLLEREGLAPSDDAAIVRYQFGNHLLSKGDPSRAAKEYIRTIGFVKPFNVISKLLTPRYNEYLIEYLEEFVKSDEATDEHRRLLQSCLDRRDLSSGIEQLSTLQDGTHNTDNIQLGDFKYPSNRAANFLLFANVWHSLRKDQNLAELYKEQEILNFFLESGQELLEKHSETVLATIKALVRDKKTDNILDFLSILSQDIEFCLNILTEIIQINPDCDEKLYYYMLILYLELWREKKASSEDILNFLKNKRLRHDKVLIICGLYLFTNGIKHIQSNPTDAELNNGGETILKECMNSLIKNFPEHSFLFETSSRSFLMLLKNACNNTAMNALHLKQFFKDKSLKAFMDTHNELASINDLKDQIKQSTSLISRYRCNPIEFRNTSCDICRQPLHMPSVYFLCQHSFHKECLNYNSKLVSNASCSVCSNNANYYVDKEDTNPFEEDDEDSGDIIAGISKSLATGIIPLTSGNNIITTESLTSGNSKTKAWAGRISEKRVAASSNPFDANYNSFD</sequence>
<evidence type="ECO:0000313" key="8">
    <source>
        <dbReference type="EMBL" id="EDW81756.1"/>
    </source>
</evidence>
<gene>
    <name evidence="8" type="primary">Dwil\GK10848</name>
    <name evidence="8" type="ORF">Dwil_GK10848</name>
</gene>
<dbReference type="SUPFAM" id="SSF57850">
    <property type="entry name" value="RING/U-box"/>
    <property type="match status" value="1"/>
</dbReference>
<dbReference type="STRING" id="7260.B4NA01"/>
<dbReference type="PANTHER" id="PTHR23323:SF24">
    <property type="entry name" value="VACUOLAR PROTEIN SORTING-ASSOCIATED PROTEIN 11 HOMOLOG"/>
    <property type="match status" value="1"/>
</dbReference>
<evidence type="ECO:0000256" key="3">
    <source>
        <dbReference type="ARBA" id="ARBA00022771"/>
    </source>
</evidence>
<dbReference type="GO" id="GO:0048284">
    <property type="term" value="P:organelle fusion"/>
    <property type="evidence" value="ECO:0007669"/>
    <property type="project" value="TreeGrafter"/>
</dbReference>
<proteinExistence type="predicted"/>
<dbReference type="Gene3D" id="3.30.40.10">
    <property type="entry name" value="Zinc/RING finger domain, C3HC4 (zinc finger)"/>
    <property type="match status" value="1"/>
</dbReference>
<dbReference type="GO" id="GO:0006904">
    <property type="term" value="P:vesicle docking involved in exocytosis"/>
    <property type="evidence" value="ECO:0007669"/>
    <property type="project" value="TreeGrafter"/>
</dbReference>
<evidence type="ECO:0000256" key="2">
    <source>
        <dbReference type="ARBA" id="ARBA00022723"/>
    </source>
</evidence>
<dbReference type="PhylomeDB" id="B4NA01"/>
<dbReference type="PROSITE" id="PS50089">
    <property type="entry name" value="ZF_RING_2"/>
    <property type="match status" value="1"/>
</dbReference>
<dbReference type="Proteomes" id="UP000007798">
    <property type="component" value="Unassembled WGS sequence"/>
</dbReference>
<evidence type="ECO:0000259" key="7">
    <source>
        <dbReference type="PROSITE" id="PS50089"/>
    </source>
</evidence>
<dbReference type="KEGG" id="dwi:6647925"/>
<dbReference type="InterPro" id="IPR036322">
    <property type="entry name" value="WD40_repeat_dom_sf"/>
</dbReference>
<comment type="subcellular location">
    <subcellularLocation>
        <location evidence="1">Late endosome membrane</location>
        <topology evidence="1">Peripheral membrane protein</topology>
        <orientation evidence="1">Cytoplasmic side</orientation>
    </subcellularLocation>
</comment>
<dbReference type="CDD" id="cd16688">
    <property type="entry name" value="RING-H2_Vps11"/>
    <property type="match status" value="1"/>
</dbReference>
<protein>
    <recommendedName>
        <fullName evidence="7">RING-type domain-containing protein</fullName>
    </recommendedName>
</protein>
<keyword evidence="9" id="KW-1185">Reference proteome</keyword>
<dbReference type="FunCoup" id="B4NA01">
    <property type="interactions" value="1087"/>
</dbReference>
<evidence type="ECO:0000256" key="5">
    <source>
        <dbReference type="ARBA" id="ARBA00023136"/>
    </source>
</evidence>
<dbReference type="InterPro" id="IPR013083">
    <property type="entry name" value="Znf_RING/FYVE/PHD"/>
</dbReference>
<dbReference type="EMBL" id="CH964232">
    <property type="protein sequence ID" value="EDW81756.1"/>
    <property type="molecule type" value="Genomic_DNA"/>
</dbReference>
<organism evidence="8 9">
    <name type="scientific">Drosophila willistoni</name>
    <name type="common">Fruit fly</name>
    <dbReference type="NCBI Taxonomy" id="7260"/>
    <lineage>
        <taxon>Eukaryota</taxon>
        <taxon>Metazoa</taxon>
        <taxon>Ecdysozoa</taxon>
        <taxon>Arthropoda</taxon>
        <taxon>Hexapoda</taxon>
        <taxon>Insecta</taxon>
        <taxon>Pterygota</taxon>
        <taxon>Neoptera</taxon>
        <taxon>Endopterygota</taxon>
        <taxon>Diptera</taxon>
        <taxon>Brachycera</taxon>
        <taxon>Muscomorpha</taxon>
        <taxon>Ephydroidea</taxon>
        <taxon>Drosophilidae</taxon>
        <taxon>Drosophila</taxon>
        <taxon>Sophophora</taxon>
    </lineage>
</organism>
<evidence type="ECO:0000256" key="4">
    <source>
        <dbReference type="ARBA" id="ARBA00022833"/>
    </source>
</evidence>
<accession>B4NA01</accession>
<dbReference type="GO" id="GO:0031902">
    <property type="term" value="C:late endosome membrane"/>
    <property type="evidence" value="ECO:0007669"/>
    <property type="project" value="UniProtKB-SubCell"/>
</dbReference>
<evidence type="ECO:0000313" key="9">
    <source>
        <dbReference type="Proteomes" id="UP000007798"/>
    </source>
</evidence>
<dbReference type="HOGENOM" id="CLU_387936_0_0_1"/>
<dbReference type="PANTHER" id="PTHR23323">
    <property type="entry name" value="VACUOLAR PROTEIN SORTING-ASSOCIATED PROTEIN"/>
    <property type="match status" value="1"/>
</dbReference>
<dbReference type="InParanoid" id="B4NA01"/>
<dbReference type="GO" id="GO:0030897">
    <property type="term" value="C:HOPS complex"/>
    <property type="evidence" value="ECO:0007669"/>
    <property type="project" value="TreeGrafter"/>
</dbReference>
<evidence type="ECO:0000256" key="1">
    <source>
        <dbReference type="ARBA" id="ARBA00004492"/>
    </source>
</evidence>